<dbReference type="Proteomes" id="UP000265520">
    <property type="component" value="Unassembled WGS sequence"/>
</dbReference>
<keyword evidence="2" id="KW-1185">Reference proteome</keyword>
<evidence type="ECO:0000313" key="2">
    <source>
        <dbReference type="Proteomes" id="UP000265520"/>
    </source>
</evidence>
<organism evidence="1 2">
    <name type="scientific">Trifolium medium</name>
    <dbReference type="NCBI Taxonomy" id="97028"/>
    <lineage>
        <taxon>Eukaryota</taxon>
        <taxon>Viridiplantae</taxon>
        <taxon>Streptophyta</taxon>
        <taxon>Embryophyta</taxon>
        <taxon>Tracheophyta</taxon>
        <taxon>Spermatophyta</taxon>
        <taxon>Magnoliopsida</taxon>
        <taxon>eudicotyledons</taxon>
        <taxon>Gunneridae</taxon>
        <taxon>Pentapetalae</taxon>
        <taxon>rosids</taxon>
        <taxon>fabids</taxon>
        <taxon>Fabales</taxon>
        <taxon>Fabaceae</taxon>
        <taxon>Papilionoideae</taxon>
        <taxon>50 kb inversion clade</taxon>
        <taxon>NPAAA clade</taxon>
        <taxon>Hologalegina</taxon>
        <taxon>IRL clade</taxon>
        <taxon>Trifolieae</taxon>
        <taxon>Trifolium</taxon>
    </lineage>
</organism>
<reference evidence="1 2" key="1">
    <citation type="journal article" date="2018" name="Front. Plant Sci.">
        <title>Red Clover (Trifolium pratense) and Zigzag Clover (T. medium) - A Picture of Genomic Similarities and Differences.</title>
        <authorList>
            <person name="Dluhosova J."/>
            <person name="Istvanek J."/>
            <person name="Nedelnik J."/>
            <person name="Repkova J."/>
        </authorList>
    </citation>
    <scope>NUCLEOTIDE SEQUENCE [LARGE SCALE GENOMIC DNA]</scope>
    <source>
        <strain evidence="2">cv. 10/8</strain>
        <tissue evidence="1">Leaf</tissue>
    </source>
</reference>
<comment type="caution">
    <text evidence="1">The sequence shown here is derived from an EMBL/GenBank/DDBJ whole genome shotgun (WGS) entry which is preliminary data.</text>
</comment>
<feature type="non-terminal residue" evidence="1">
    <location>
        <position position="28"/>
    </location>
</feature>
<dbReference type="AlphaFoldDB" id="A0A392U794"/>
<sequence>MSPKGRVHEVAGQNNAANNSAEVIIELQ</sequence>
<accession>A0A392U794</accession>
<protein>
    <submittedName>
        <fullName evidence="1">Uncharacterized protein</fullName>
    </submittedName>
</protein>
<proteinExistence type="predicted"/>
<dbReference type="EMBL" id="LXQA010754798">
    <property type="protein sequence ID" value="MCI69381.1"/>
    <property type="molecule type" value="Genomic_DNA"/>
</dbReference>
<evidence type="ECO:0000313" key="1">
    <source>
        <dbReference type="EMBL" id="MCI69381.1"/>
    </source>
</evidence>
<name>A0A392U794_9FABA</name>